<dbReference type="PANTHER" id="PTHR34548:SF2">
    <property type="entry name" value="PROTEIN TIC 21, CHLOROPLASTIC"/>
    <property type="match status" value="1"/>
</dbReference>
<keyword evidence="1" id="KW-1133">Transmembrane helix</keyword>
<sequence length="197" mass="21702">MSYPKGFAEALPPELQRLATDLRRIGWIGFWIQVVLGFVSAIIVLLVLFNRQFNLNQVGQRSSVGLFLASVGLAILGVAIASAWRYPQLGRKLRHSRSSISLDRINRSLKMGLMSNIIGMIVTVIAAEWNVGMLLLKVLTVPQGAAFVQPSSSNLLIAPLDILVLQAKVNTIAAQLVGIILAVWLLHRLNQCFSRDY</sequence>
<dbReference type="KEGG" id="cyn:Cyan7425_1747"/>
<dbReference type="EMBL" id="CP001344">
    <property type="protein sequence ID" value="ACL44116.1"/>
    <property type="molecule type" value="Genomic_DNA"/>
</dbReference>
<keyword evidence="1" id="KW-0812">Transmembrane</keyword>
<proteinExistence type="predicted"/>
<gene>
    <name evidence="2" type="ordered locus">Cyan7425_1747</name>
</gene>
<dbReference type="HOGENOM" id="CLU_083138_1_1_3"/>
<evidence type="ECO:0000256" key="1">
    <source>
        <dbReference type="SAM" id="Phobius"/>
    </source>
</evidence>
<name>B8HRC8_CYAP4</name>
<dbReference type="eggNOG" id="COG3038">
    <property type="taxonomic scope" value="Bacteria"/>
</dbReference>
<feature type="transmembrane region" description="Helical" evidence="1">
    <location>
        <begin position="108"/>
        <end position="127"/>
    </location>
</feature>
<evidence type="ECO:0008006" key="3">
    <source>
        <dbReference type="Google" id="ProtNLM"/>
    </source>
</evidence>
<dbReference type="Pfam" id="PF12263">
    <property type="entry name" value="DUF3611"/>
    <property type="match status" value="1"/>
</dbReference>
<feature type="transmembrane region" description="Helical" evidence="1">
    <location>
        <begin position="169"/>
        <end position="187"/>
    </location>
</feature>
<organism evidence="2">
    <name type="scientific">Cyanothece sp. (strain PCC 7425 / ATCC 29141)</name>
    <dbReference type="NCBI Taxonomy" id="395961"/>
    <lineage>
        <taxon>Bacteria</taxon>
        <taxon>Bacillati</taxon>
        <taxon>Cyanobacteriota</taxon>
        <taxon>Cyanophyceae</taxon>
        <taxon>Gomontiellales</taxon>
        <taxon>Cyanothecaceae</taxon>
        <taxon>Cyanothece</taxon>
    </lineage>
</organism>
<reference evidence="2" key="1">
    <citation type="submission" date="2009-01" db="EMBL/GenBank/DDBJ databases">
        <title>Complete sequence of chromosome Cyanothece sp. PCC 7425.</title>
        <authorList>
            <consortium name="US DOE Joint Genome Institute"/>
            <person name="Lucas S."/>
            <person name="Copeland A."/>
            <person name="Lapidus A."/>
            <person name="Glavina del Rio T."/>
            <person name="Dalin E."/>
            <person name="Tice H."/>
            <person name="Bruce D."/>
            <person name="Goodwin L."/>
            <person name="Pitluck S."/>
            <person name="Sims D."/>
            <person name="Meineke L."/>
            <person name="Brettin T."/>
            <person name="Detter J.C."/>
            <person name="Han C."/>
            <person name="Larimer F."/>
            <person name="Land M."/>
            <person name="Hauser L."/>
            <person name="Kyrpides N."/>
            <person name="Ovchinnikova G."/>
            <person name="Liberton M."/>
            <person name="Stoeckel J."/>
            <person name="Banerjee A."/>
            <person name="Singh A."/>
            <person name="Page L."/>
            <person name="Sato H."/>
            <person name="Zhao L."/>
            <person name="Sherman L."/>
            <person name="Pakrasi H."/>
            <person name="Richardson P."/>
        </authorList>
    </citation>
    <scope>NUCLEOTIDE SEQUENCE</scope>
    <source>
        <strain evidence="2">PCC 7425</strain>
    </source>
</reference>
<feature type="transmembrane region" description="Helical" evidence="1">
    <location>
        <begin position="64"/>
        <end position="87"/>
    </location>
</feature>
<feature type="transmembrane region" description="Helical" evidence="1">
    <location>
        <begin position="25"/>
        <end position="49"/>
    </location>
</feature>
<evidence type="ECO:0000313" key="2">
    <source>
        <dbReference type="EMBL" id="ACL44116.1"/>
    </source>
</evidence>
<keyword evidence="1" id="KW-0472">Membrane</keyword>
<dbReference type="InterPro" id="IPR022051">
    <property type="entry name" value="DUF3611"/>
</dbReference>
<accession>B8HRC8</accession>
<dbReference type="PANTHER" id="PTHR34548">
    <property type="entry name" value="PROTEIN TIC 21, CHLOROPLASTIC"/>
    <property type="match status" value="1"/>
</dbReference>
<dbReference type="OrthoDB" id="5766633at2"/>
<dbReference type="AlphaFoldDB" id="B8HRC8"/>
<dbReference type="STRING" id="395961.Cyan7425_1747"/>
<protein>
    <recommendedName>
        <fullName evidence="3">DUF3611 family protein</fullName>
    </recommendedName>
</protein>